<name>A0A565BUA5_9BRAS</name>
<accession>A0A565BUA5</accession>
<proteinExistence type="predicted"/>
<comment type="caution">
    <text evidence="1">The sequence shown here is derived from an EMBL/GenBank/DDBJ whole genome shotgun (WGS) entry which is preliminary data.</text>
</comment>
<gene>
    <name evidence="1" type="ORF">ANE_LOCUS15438</name>
</gene>
<dbReference type="EMBL" id="CABITT030000005">
    <property type="protein sequence ID" value="VVB04994.1"/>
    <property type="molecule type" value="Genomic_DNA"/>
</dbReference>
<sequence>MSIRPRKSDGQMVLASDNYIGERWLSKYDETEYDYLARLVESFQQESGDMSGPTRSCLKEEIEEISLVSVAKV</sequence>
<evidence type="ECO:0000313" key="2">
    <source>
        <dbReference type="Proteomes" id="UP000489600"/>
    </source>
</evidence>
<protein>
    <submittedName>
        <fullName evidence="1">Uncharacterized protein</fullName>
    </submittedName>
</protein>
<organism evidence="1 2">
    <name type="scientific">Arabis nemorensis</name>
    <dbReference type="NCBI Taxonomy" id="586526"/>
    <lineage>
        <taxon>Eukaryota</taxon>
        <taxon>Viridiplantae</taxon>
        <taxon>Streptophyta</taxon>
        <taxon>Embryophyta</taxon>
        <taxon>Tracheophyta</taxon>
        <taxon>Spermatophyta</taxon>
        <taxon>Magnoliopsida</taxon>
        <taxon>eudicotyledons</taxon>
        <taxon>Gunneridae</taxon>
        <taxon>Pentapetalae</taxon>
        <taxon>rosids</taxon>
        <taxon>malvids</taxon>
        <taxon>Brassicales</taxon>
        <taxon>Brassicaceae</taxon>
        <taxon>Arabideae</taxon>
        <taxon>Arabis</taxon>
    </lineage>
</organism>
<dbReference type="AlphaFoldDB" id="A0A565BUA5"/>
<evidence type="ECO:0000313" key="1">
    <source>
        <dbReference type="EMBL" id="VVB04994.1"/>
    </source>
</evidence>
<keyword evidence="2" id="KW-1185">Reference proteome</keyword>
<reference evidence="1" key="1">
    <citation type="submission" date="2019-07" db="EMBL/GenBank/DDBJ databases">
        <authorList>
            <person name="Dittberner H."/>
        </authorList>
    </citation>
    <scope>NUCLEOTIDE SEQUENCE [LARGE SCALE GENOMIC DNA]</scope>
</reference>
<dbReference type="Proteomes" id="UP000489600">
    <property type="component" value="Unassembled WGS sequence"/>
</dbReference>